<dbReference type="NCBIfam" id="TIGR00675">
    <property type="entry name" value="dcm"/>
    <property type="match status" value="1"/>
</dbReference>
<dbReference type="InterPro" id="IPR001525">
    <property type="entry name" value="C5_MeTfrase"/>
</dbReference>
<reference evidence="7 8" key="1">
    <citation type="submission" date="2012-07" db="EMBL/GenBank/DDBJ databases">
        <title>The Genome Sequence of Facklamia ignava CCUG 37419.</title>
        <authorList>
            <consortium name="The Broad Institute Genome Sequencing Platform"/>
            <person name="Earl A."/>
            <person name="Ward D."/>
            <person name="Feldgarden M."/>
            <person name="Gevers D."/>
            <person name="Huys G."/>
            <person name="Walker B."/>
            <person name="Young S.K."/>
            <person name="Zeng Q."/>
            <person name="Gargeya S."/>
            <person name="Fitzgerald M."/>
            <person name="Haas B."/>
            <person name="Abouelleil A."/>
            <person name="Alvarado L."/>
            <person name="Arachchi H.M."/>
            <person name="Berlin A.M."/>
            <person name="Chapman S.B."/>
            <person name="Goldberg J."/>
            <person name="Griggs A."/>
            <person name="Gujja S."/>
            <person name="Hansen M."/>
            <person name="Howarth C."/>
            <person name="Imamovic A."/>
            <person name="Larimer J."/>
            <person name="McCowen C."/>
            <person name="Montmayeur A."/>
            <person name="Murphy C."/>
            <person name="Neiman D."/>
            <person name="Pearson M."/>
            <person name="Priest M."/>
            <person name="Roberts A."/>
            <person name="Saif S."/>
            <person name="Shea T."/>
            <person name="Sisk P."/>
            <person name="Sykes S."/>
            <person name="Wortman J."/>
            <person name="Nusbaum C."/>
            <person name="Birren B."/>
        </authorList>
    </citation>
    <scope>NUCLEOTIDE SEQUENCE [LARGE SCALE GENOMIC DNA]</scope>
    <source>
        <strain evidence="7 8">CCUG 37419</strain>
    </source>
</reference>
<dbReference type="InterPro" id="IPR018117">
    <property type="entry name" value="C5_DNA_meth_AS"/>
</dbReference>
<keyword evidence="3 6" id="KW-0808">Transferase</keyword>
<organism evidence="7 8">
    <name type="scientific">Falseniella ignava CCUG 37419</name>
    <dbReference type="NCBI Taxonomy" id="883112"/>
    <lineage>
        <taxon>Bacteria</taxon>
        <taxon>Bacillati</taxon>
        <taxon>Bacillota</taxon>
        <taxon>Bacilli</taxon>
        <taxon>Lactobacillales</taxon>
        <taxon>Aerococcaceae</taxon>
        <taxon>Falseniella</taxon>
    </lineage>
</organism>
<dbReference type="Proteomes" id="UP000005147">
    <property type="component" value="Unassembled WGS sequence"/>
</dbReference>
<dbReference type="PANTHER" id="PTHR46098:SF1">
    <property type="entry name" value="TRNA (CYTOSINE(38)-C(5))-METHYLTRANSFERASE"/>
    <property type="match status" value="1"/>
</dbReference>
<sequence>MKVAGLFSGVGGIELGFEQAGFNVIWGNEIDLKASETYKLNHESKLIVDDIHNIQSDDIPDVDVIVGGFPCQAFSVAGYRKGFEDERGEVFFRWLELLKIKSLGLYSLKM</sequence>
<dbReference type="Pfam" id="PF00145">
    <property type="entry name" value="DNA_methylase"/>
    <property type="match status" value="1"/>
</dbReference>
<name>K1LME0_9LACT</name>
<gene>
    <name evidence="7" type="ORF">HMPREF9707_00993</name>
</gene>
<evidence type="ECO:0000256" key="6">
    <source>
        <dbReference type="PROSITE-ProRule" id="PRU01016"/>
    </source>
</evidence>
<keyword evidence="4 6" id="KW-0949">S-adenosyl-L-methionine</keyword>
<dbReference type="PROSITE" id="PS00094">
    <property type="entry name" value="C5_MTASE_1"/>
    <property type="match status" value="1"/>
</dbReference>
<dbReference type="AlphaFoldDB" id="K1LME0"/>
<keyword evidence="8" id="KW-1185">Reference proteome</keyword>
<dbReference type="GO" id="GO:0003886">
    <property type="term" value="F:DNA (cytosine-5-)-methyltransferase activity"/>
    <property type="evidence" value="ECO:0007669"/>
    <property type="project" value="UniProtKB-EC"/>
</dbReference>
<evidence type="ECO:0000313" key="7">
    <source>
        <dbReference type="EMBL" id="EKB55806.1"/>
    </source>
</evidence>
<feature type="active site" evidence="6">
    <location>
        <position position="71"/>
    </location>
</feature>
<dbReference type="PANTHER" id="PTHR46098">
    <property type="entry name" value="TRNA (CYTOSINE(38)-C(5))-METHYLTRANSFERASE"/>
    <property type="match status" value="1"/>
</dbReference>
<dbReference type="PROSITE" id="PS51679">
    <property type="entry name" value="SAM_MT_C5"/>
    <property type="match status" value="1"/>
</dbReference>
<comment type="caution">
    <text evidence="7">The sequence shown here is derived from an EMBL/GenBank/DDBJ whole genome shotgun (WGS) entry which is preliminary data.</text>
</comment>
<evidence type="ECO:0000313" key="8">
    <source>
        <dbReference type="Proteomes" id="UP000005147"/>
    </source>
</evidence>
<dbReference type="InterPro" id="IPR029063">
    <property type="entry name" value="SAM-dependent_MTases_sf"/>
</dbReference>
<proteinExistence type="inferred from homology"/>
<comment type="similarity">
    <text evidence="6">Belongs to the class I-like SAM-binding methyltransferase superfamily. C5-methyltransferase family.</text>
</comment>
<evidence type="ECO:0000256" key="2">
    <source>
        <dbReference type="ARBA" id="ARBA00022603"/>
    </source>
</evidence>
<dbReference type="HOGENOM" id="CLU_006958_7_2_9"/>
<evidence type="ECO:0000256" key="5">
    <source>
        <dbReference type="ARBA" id="ARBA00022747"/>
    </source>
</evidence>
<accession>K1LME0</accession>
<dbReference type="STRING" id="883112.HMPREF9707_00993"/>
<dbReference type="EMBL" id="AGZE01000026">
    <property type="protein sequence ID" value="EKB55806.1"/>
    <property type="molecule type" value="Genomic_DNA"/>
</dbReference>
<protein>
    <recommendedName>
        <fullName evidence="1">DNA (cytosine-5-)-methyltransferase</fullName>
        <ecNumber evidence="1">2.1.1.37</ecNumber>
    </recommendedName>
</protein>
<dbReference type="Gene3D" id="3.40.50.150">
    <property type="entry name" value="Vaccinia Virus protein VP39"/>
    <property type="match status" value="1"/>
</dbReference>
<dbReference type="EC" id="2.1.1.37" evidence="1"/>
<keyword evidence="2 6" id="KW-0489">Methyltransferase</keyword>
<keyword evidence="5" id="KW-0680">Restriction system</keyword>
<evidence type="ECO:0000256" key="4">
    <source>
        <dbReference type="ARBA" id="ARBA00022691"/>
    </source>
</evidence>
<dbReference type="SUPFAM" id="SSF53335">
    <property type="entry name" value="S-adenosyl-L-methionine-dependent methyltransferases"/>
    <property type="match status" value="1"/>
</dbReference>
<dbReference type="eggNOG" id="COG0270">
    <property type="taxonomic scope" value="Bacteria"/>
</dbReference>
<dbReference type="GO" id="GO:0032259">
    <property type="term" value="P:methylation"/>
    <property type="evidence" value="ECO:0007669"/>
    <property type="project" value="UniProtKB-KW"/>
</dbReference>
<dbReference type="GO" id="GO:0009307">
    <property type="term" value="P:DNA restriction-modification system"/>
    <property type="evidence" value="ECO:0007669"/>
    <property type="project" value="UniProtKB-KW"/>
</dbReference>
<evidence type="ECO:0000256" key="1">
    <source>
        <dbReference type="ARBA" id="ARBA00011975"/>
    </source>
</evidence>
<evidence type="ECO:0000256" key="3">
    <source>
        <dbReference type="ARBA" id="ARBA00022679"/>
    </source>
</evidence>
<dbReference type="InterPro" id="IPR050750">
    <property type="entry name" value="C5-MTase"/>
</dbReference>